<evidence type="ECO:0000256" key="4">
    <source>
        <dbReference type="ARBA" id="ARBA00022840"/>
    </source>
</evidence>
<keyword evidence="5 6" id="KW-0007">Acetylation</keyword>
<dbReference type="Gene3D" id="3.40.50.12780">
    <property type="entry name" value="N-terminal domain of ligase-like"/>
    <property type="match status" value="1"/>
</dbReference>
<dbReference type="NCBIfam" id="NF001208">
    <property type="entry name" value="PRK00174.1"/>
    <property type="match status" value="1"/>
</dbReference>
<dbReference type="InterPro" id="IPR042099">
    <property type="entry name" value="ANL_N_sf"/>
</dbReference>
<evidence type="ECO:0000256" key="3">
    <source>
        <dbReference type="ARBA" id="ARBA00022741"/>
    </source>
</evidence>
<dbReference type="Pfam" id="PF13193">
    <property type="entry name" value="AMP-binding_C"/>
    <property type="match status" value="1"/>
</dbReference>
<feature type="domain" description="AMP-binding enzyme C-terminal" evidence="8">
    <location>
        <begin position="579"/>
        <end position="657"/>
    </location>
</feature>
<dbReference type="AlphaFoldDB" id="A0A6N7ISH7"/>
<evidence type="ECO:0000256" key="6">
    <source>
        <dbReference type="HAMAP-Rule" id="MF_01123"/>
    </source>
</evidence>
<comment type="similarity">
    <text evidence="1 6">Belongs to the ATP-dependent AMP-binding enzyme family.</text>
</comment>
<dbReference type="SUPFAM" id="SSF56801">
    <property type="entry name" value="Acetyl-CoA synthetase-like"/>
    <property type="match status" value="1"/>
</dbReference>
<feature type="binding site" evidence="6">
    <location>
        <begin position="459"/>
        <end position="464"/>
    </location>
    <ligand>
        <name>ATP</name>
        <dbReference type="ChEBI" id="CHEBI:30616"/>
    </ligand>
</feature>
<keyword evidence="6" id="KW-0460">Magnesium</keyword>
<dbReference type="FunFam" id="3.40.50.12780:FF:000001">
    <property type="entry name" value="Acetyl-coenzyme A synthetase"/>
    <property type="match status" value="1"/>
</dbReference>
<dbReference type="EC" id="6.2.1.1" evidence="6"/>
<dbReference type="Pfam" id="PF00501">
    <property type="entry name" value="AMP-binding"/>
    <property type="match status" value="1"/>
</dbReference>
<evidence type="ECO:0000259" key="7">
    <source>
        <dbReference type="Pfam" id="PF00501"/>
    </source>
</evidence>
<dbReference type="NCBIfam" id="TIGR02188">
    <property type="entry name" value="Ac_CoA_lig_AcsA"/>
    <property type="match status" value="1"/>
</dbReference>
<dbReference type="PANTHER" id="PTHR24095">
    <property type="entry name" value="ACETYL-COENZYME A SYNTHETASE"/>
    <property type="match status" value="1"/>
</dbReference>
<feature type="domain" description="AMP-dependent synthetase/ligase" evidence="7">
    <location>
        <begin position="139"/>
        <end position="518"/>
    </location>
</feature>
<name>A0A6N7ISH7_9FIRM</name>
<keyword evidence="2 6" id="KW-0436">Ligase</keyword>
<dbReference type="GO" id="GO:0005829">
    <property type="term" value="C:cytosol"/>
    <property type="evidence" value="ECO:0007669"/>
    <property type="project" value="TreeGrafter"/>
</dbReference>
<dbReference type="Pfam" id="PF16177">
    <property type="entry name" value="ACAS_N"/>
    <property type="match status" value="1"/>
</dbReference>
<proteinExistence type="inferred from homology"/>
<dbReference type="InterPro" id="IPR045851">
    <property type="entry name" value="AMP-bd_C_sf"/>
</dbReference>
<dbReference type="EMBL" id="WHYR01000032">
    <property type="protein sequence ID" value="MQL52891.1"/>
    <property type="molecule type" value="Genomic_DNA"/>
</dbReference>
<evidence type="ECO:0000259" key="8">
    <source>
        <dbReference type="Pfam" id="PF13193"/>
    </source>
</evidence>
<feature type="binding site" evidence="6">
    <location>
        <position position="359"/>
    </location>
    <ligand>
        <name>CoA</name>
        <dbReference type="ChEBI" id="CHEBI:57287"/>
    </ligand>
</feature>
<comment type="function">
    <text evidence="6">Catalyzes the conversion of acetate into acetyl-CoA (AcCoA), an essential intermediate at the junction of anabolic and catabolic pathways. AcsA undergoes a two-step reaction. In the first half reaction, AcsA combines acetate with ATP to form acetyl-adenylate (AcAMP) intermediate. In the second half reaction, it can then transfer the acetyl group from AcAMP to the sulfhydryl group of CoA, forming the product AcCoA.</text>
</comment>
<dbReference type="OrthoDB" id="9778383at2"/>
<feature type="binding site" evidence="6">
    <location>
        <position position="590"/>
    </location>
    <ligand>
        <name>Mg(2+)</name>
        <dbReference type="ChEBI" id="CHEBI:18420"/>
    </ligand>
</feature>
<keyword evidence="6" id="KW-0479">Metal-binding</keyword>
<dbReference type="Proteomes" id="UP000441717">
    <property type="component" value="Unassembled WGS sequence"/>
</dbReference>
<reference evidence="10 11" key="1">
    <citation type="submission" date="2019-10" db="EMBL/GenBank/DDBJ databases">
        <title>Comparative genomics of sulfur disproportionating microorganisms.</title>
        <authorList>
            <person name="Ward L.M."/>
            <person name="Bertran E."/>
            <person name="Johnston D."/>
        </authorList>
    </citation>
    <scope>NUCLEOTIDE SEQUENCE [LARGE SCALE GENOMIC DNA]</scope>
    <source>
        <strain evidence="10 11">DSM 14055</strain>
    </source>
</reference>
<keyword evidence="11" id="KW-1185">Reference proteome</keyword>
<comment type="caution">
    <text evidence="10">The sequence shown here is derived from an EMBL/GenBank/DDBJ whole genome shotgun (WGS) entry which is preliminary data.</text>
</comment>
<dbReference type="HAMAP" id="MF_01123">
    <property type="entry name" value="Ac_CoA_synth"/>
    <property type="match status" value="1"/>
</dbReference>
<evidence type="ECO:0000259" key="9">
    <source>
        <dbReference type="Pfam" id="PF16177"/>
    </source>
</evidence>
<feature type="binding site" evidence="6">
    <location>
        <position position="563"/>
    </location>
    <ligand>
        <name>ATP</name>
        <dbReference type="ChEBI" id="CHEBI:30616"/>
    </ligand>
</feature>
<gene>
    <name evidence="10" type="primary">acs</name>
    <name evidence="6" type="synonym">acsA</name>
    <name evidence="10" type="ORF">GFC01_11600</name>
</gene>
<feature type="binding site" evidence="6">
    <location>
        <begin position="435"/>
        <end position="437"/>
    </location>
    <ligand>
        <name>ATP</name>
        <dbReference type="ChEBI" id="CHEBI:30616"/>
    </ligand>
</feature>
<dbReference type="GO" id="GO:0046872">
    <property type="term" value="F:metal ion binding"/>
    <property type="evidence" value="ECO:0007669"/>
    <property type="project" value="UniProtKB-KW"/>
</dbReference>
<comment type="caution">
    <text evidence="6">Lacks conserved residue(s) required for the propagation of feature annotation.</text>
</comment>
<dbReference type="InterPro" id="IPR011904">
    <property type="entry name" value="Ac_CoA_lig"/>
</dbReference>
<feature type="modified residue" description="N6-acetyllysine" evidence="6">
    <location>
        <position position="657"/>
    </location>
</feature>
<organism evidence="10 11">
    <name type="scientific">Desulfofundulus thermobenzoicus</name>
    <dbReference type="NCBI Taxonomy" id="29376"/>
    <lineage>
        <taxon>Bacteria</taxon>
        <taxon>Bacillati</taxon>
        <taxon>Bacillota</taxon>
        <taxon>Clostridia</taxon>
        <taxon>Eubacteriales</taxon>
        <taxon>Peptococcaceae</taxon>
        <taxon>Desulfofundulus</taxon>
    </lineage>
</organism>
<dbReference type="InterPro" id="IPR032387">
    <property type="entry name" value="ACAS_N"/>
</dbReference>
<comment type="catalytic activity">
    <reaction evidence="6">
        <text>acetate + ATP + CoA = acetyl-CoA + AMP + diphosphate</text>
        <dbReference type="Rhea" id="RHEA:23176"/>
        <dbReference type="ChEBI" id="CHEBI:30089"/>
        <dbReference type="ChEBI" id="CHEBI:30616"/>
        <dbReference type="ChEBI" id="CHEBI:33019"/>
        <dbReference type="ChEBI" id="CHEBI:57287"/>
        <dbReference type="ChEBI" id="CHEBI:57288"/>
        <dbReference type="ChEBI" id="CHEBI:456215"/>
        <dbReference type="EC" id="6.2.1.1"/>
    </reaction>
</comment>
<dbReference type="InterPro" id="IPR025110">
    <property type="entry name" value="AMP-bd_C"/>
</dbReference>
<comment type="PTM">
    <text evidence="6">Acetylated. Deacetylation by the SIR2-homolog deacetylase activates the enzyme.</text>
</comment>
<dbReference type="Gene3D" id="3.30.300.30">
    <property type="match status" value="1"/>
</dbReference>
<evidence type="ECO:0000313" key="10">
    <source>
        <dbReference type="EMBL" id="MQL52891.1"/>
    </source>
</evidence>
<keyword evidence="4 6" id="KW-0067">ATP-binding</keyword>
<keyword evidence="3 6" id="KW-0547">Nucleotide-binding</keyword>
<dbReference type="GO" id="GO:0005524">
    <property type="term" value="F:ATP binding"/>
    <property type="evidence" value="ECO:0007669"/>
    <property type="project" value="UniProtKB-KW"/>
</dbReference>
<evidence type="ECO:0000256" key="1">
    <source>
        <dbReference type="ARBA" id="ARBA00006432"/>
    </source>
</evidence>
<feature type="binding site" evidence="6">
    <location>
        <position position="585"/>
    </location>
    <ligand>
        <name>Mg(2+)</name>
        <dbReference type="ChEBI" id="CHEBI:18420"/>
    </ligand>
</feature>
<dbReference type="InterPro" id="IPR000873">
    <property type="entry name" value="AMP-dep_synth/lig_dom"/>
</dbReference>
<feature type="binding site" evidence="6">
    <location>
        <position position="548"/>
    </location>
    <ligand>
        <name>ATP</name>
        <dbReference type="ChEBI" id="CHEBI:30616"/>
    </ligand>
</feature>
<sequence length="696" mass="77869">MNSVGVRYNTDKIYQIVQGKRDEPKSPCPGWGKEAEKTPVKEVLHVSSEDRALEVLLKEDRVFPPPPHFIEKAVVKDQTPYEEARADREAFWARQAERLDWFQKWDKVLDAGQAPFYKWFVNGKLNVSYNCIDRHLNAGRRTRAAIIWEGEPGDDRILTYQDLYREVTRCANVLKEMGVKRGDRVSIYLPMIPELPIVMLACARIGATHSVVFGGFSAESLRDRINDCQAKLVVTADGGWRRGNIVPLKKNCDDALAGCPTVEKVLLVRRTGQEVDLVEGRDFWYHEMMAAAPIGCEPEQMDAEDMLFILYTSGTTGKPKGIVHTTGGYLVGVSATHRMIFDIRDDDIYWCTADIGWITGHSYIVYGPLANGCTTVMYEGSPDWPDKDRFWAIVEKYGVNILYTAPTAIRTFMKWGPEWPARRDLSSLRLLGTVGEPINPEAWIWYYKYIGRERCPIVDTWWQTETGMILISPLPGVTSLKPGSATVPFPGVEAAVVDGAGNPVPPGSGGYLVLKSPWPAMLRTIYGDPDRYIAQYWSRFENMYFTGDGAGWDEDGYFWVMGRVDDVINVSGHRLGTMEIESALVEHPAVAEAAVIGKTHELKGQAVSAFVTLKEGIRGTSELAVELKAHVAQKIGALARPEDIFFTAELPKTRSGKIMRRLLRDIAEGRVLGDTTTLADPAVMTQIKDNYSSQEG</sequence>
<feature type="binding site" evidence="6">
    <location>
        <position position="571"/>
    </location>
    <ligand>
        <name>CoA</name>
        <dbReference type="ChEBI" id="CHEBI:57287"/>
    </ligand>
</feature>
<feature type="domain" description="Acetyl-coenzyme A synthetase N-terminal" evidence="9">
    <location>
        <begin position="81"/>
        <end position="131"/>
    </location>
</feature>
<dbReference type="CDD" id="cd05966">
    <property type="entry name" value="ACS"/>
    <property type="match status" value="1"/>
</dbReference>
<comment type="cofactor">
    <cofactor evidence="6">
        <name>Mg(2+)</name>
        <dbReference type="ChEBI" id="CHEBI:18420"/>
    </cofactor>
</comment>
<dbReference type="PANTHER" id="PTHR24095:SF14">
    <property type="entry name" value="ACETYL-COENZYME A SYNTHETASE 1"/>
    <property type="match status" value="1"/>
</dbReference>
<dbReference type="GO" id="GO:0016208">
    <property type="term" value="F:AMP binding"/>
    <property type="evidence" value="ECO:0007669"/>
    <property type="project" value="InterPro"/>
</dbReference>
<dbReference type="GO" id="GO:0019427">
    <property type="term" value="P:acetyl-CoA biosynthetic process from acetate"/>
    <property type="evidence" value="ECO:0007669"/>
    <property type="project" value="UniProtKB-UniRule"/>
</dbReference>
<feature type="binding site" evidence="6">
    <location>
        <position position="587"/>
    </location>
    <ligand>
        <name>Mg(2+)</name>
        <dbReference type="ChEBI" id="CHEBI:18420"/>
    </ligand>
</feature>
<dbReference type="GO" id="GO:0003987">
    <property type="term" value="F:acetate-CoA ligase activity"/>
    <property type="evidence" value="ECO:0007669"/>
    <property type="project" value="UniProtKB-UniRule"/>
</dbReference>
<protein>
    <recommendedName>
        <fullName evidence="6">Acetyl-coenzyme A synthetase</fullName>
        <shortName evidence="6">AcCoA synthetase</shortName>
        <shortName evidence="6">Acs</shortName>
        <ecNumber evidence="6">6.2.1.1</ecNumber>
    </recommendedName>
    <alternativeName>
        <fullName evidence="6">Acetate--CoA ligase</fullName>
    </alternativeName>
    <alternativeName>
        <fullName evidence="6">Acyl-activating enzyme</fullName>
    </alternativeName>
</protein>
<feature type="binding site" evidence="6">
    <location>
        <begin position="241"/>
        <end position="244"/>
    </location>
    <ligand>
        <name>CoA</name>
        <dbReference type="ChEBI" id="CHEBI:57287"/>
    </ligand>
</feature>
<dbReference type="InterPro" id="IPR020845">
    <property type="entry name" value="AMP-binding_CS"/>
</dbReference>
<evidence type="ECO:0000313" key="11">
    <source>
        <dbReference type="Proteomes" id="UP000441717"/>
    </source>
</evidence>
<dbReference type="PROSITE" id="PS00455">
    <property type="entry name" value="AMP_BINDING"/>
    <property type="match status" value="1"/>
</dbReference>
<evidence type="ECO:0000256" key="2">
    <source>
        <dbReference type="ARBA" id="ARBA00022598"/>
    </source>
</evidence>
<evidence type="ECO:0000256" key="5">
    <source>
        <dbReference type="ARBA" id="ARBA00022990"/>
    </source>
</evidence>
<feature type="binding site" evidence="6">
    <location>
        <position position="574"/>
    </location>
    <ligand>
        <name>ATP</name>
        <dbReference type="ChEBI" id="CHEBI:30616"/>
    </ligand>
</feature>
<accession>A0A6N7ISH7</accession>